<comment type="caution">
    <text evidence="2">The sequence shown here is derived from an EMBL/GenBank/DDBJ whole genome shotgun (WGS) entry which is preliminary data.</text>
</comment>
<protein>
    <submittedName>
        <fullName evidence="2">Uncharacterized protein</fullName>
    </submittedName>
</protein>
<organism evidence="2 3">
    <name type="scientific">Araneus ventricosus</name>
    <name type="common">Orbweaver spider</name>
    <name type="synonym">Epeira ventricosa</name>
    <dbReference type="NCBI Taxonomy" id="182803"/>
    <lineage>
        <taxon>Eukaryota</taxon>
        <taxon>Metazoa</taxon>
        <taxon>Ecdysozoa</taxon>
        <taxon>Arthropoda</taxon>
        <taxon>Chelicerata</taxon>
        <taxon>Arachnida</taxon>
        <taxon>Araneae</taxon>
        <taxon>Araneomorphae</taxon>
        <taxon>Entelegynae</taxon>
        <taxon>Araneoidea</taxon>
        <taxon>Araneidae</taxon>
        <taxon>Araneus</taxon>
    </lineage>
</organism>
<feature type="region of interest" description="Disordered" evidence="1">
    <location>
        <begin position="71"/>
        <end position="95"/>
    </location>
</feature>
<proteinExistence type="predicted"/>
<keyword evidence="3" id="KW-1185">Reference proteome</keyword>
<gene>
    <name evidence="2" type="ORF">AVEN_242689_1</name>
</gene>
<evidence type="ECO:0000313" key="3">
    <source>
        <dbReference type="Proteomes" id="UP000499080"/>
    </source>
</evidence>
<dbReference type="Proteomes" id="UP000499080">
    <property type="component" value="Unassembled WGS sequence"/>
</dbReference>
<dbReference type="AlphaFoldDB" id="A0A4Y2E1V6"/>
<evidence type="ECO:0000256" key="1">
    <source>
        <dbReference type="SAM" id="MobiDB-lite"/>
    </source>
</evidence>
<accession>A0A4Y2E1V6</accession>
<name>A0A4Y2E1V6_ARAVE</name>
<reference evidence="2 3" key="1">
    <citation type="journal article" date="2019" name="Sci. Rep.">
        <title>Orb-weaving spider Araneus ventricosus genome elucidates the spidroin gene catalogue.</title>
        <authorList>
            <person name="Kono N."/>
            <person name="Nakamura H."/>
            <person name="Ohtoshi R."/>
            <person name="Moran D.A.P."/>
            <person name="Shinohara A."/>
            <person name="Yoshida Y."/>
            <person name="Fujiwara M."/>
            <person name="Mori M."/>
            <person name="Tomita M."/>
            <person name="Arakawa K."/>
        </authorList>
    </citation>
    <scope>NUCLEOTIDE SEQUENCE [LARGE SCALE GENOMIC DNA]</scope>
</reference>
<sequence length="95" mass="10629">MRKSLFLFIFEDWKSRCGLVIRCRNRKTPGSKLDSTADLSCNGPVARYITRREPNVLPLVWCGSLERGIVVQGPSSSSDRDSKFRGPSPNSTRVA</sequence>
<dbReference type="EMBL" id="BGPR01000472">
    <property type="protein sequence ID" value="GBM22018.1"/>
    <property type="molecule type" value="Genomic_DNA"/>
</dbReference>
<evidence type="ECO:0000313" key="2">
    <source>
        <dbReference type="EMBL" id="GBM22018.1"/>
    </source>
</evidence>